<dbReference type="Proteomes" id="UP000619376">
    <property type="component" value="Unassembled WGS sequence"/>
</dbReference>
<keyword evidence="3" id="KW-0560">Oxidoreductase</keyword>
<dbReference type="PANTHER" id="PTHR40112:SF1">
    <property type="entry name" value="H2HPP ISOMERASE"/>
    <property type="match status" value="1"/>
</dbReference>
<gene>
    <name evidence="2" type="ORF">GCM10017781_43490</name>
    <name evidence="3" type="ORF">HNQ07_004429</name>
</gene>
<dbReference type="Proteomes" id="UP000539473">
    <property type="component" value="Unassembled WGS sequence"/>
</dbReference>
<keyword evidence="5" id="KW-1185">Reference proteome</keyword>
<evidence type="ECO:0000259" key="1">
    <source>
        <dbReference type="Pfam" id="PF07883"/>
    </source>
</evidence>
<feature type="domain" description="Cupin type-2" evidence="1">
    <location>
        <begin position="36"/>
        <end position="104"/>
    </location>
</feature>
<evidence type="ECO:0000313" key="5">
    <source>
        <dbReference type="Proteomes" id="UP000619376"/>
    </source>
</evidence>
<accession>A0A7W8NU42</accession>
<dbReference type="InterPro" id="IPR052535">
    <property type="entry name" value="Bacilysin_H2HPP_isomerase"/>
</dbReference>
<dbReference type="InterPro" id="IPR014710">
    <property type="entry name" value="RmlC-like_jellyroll"/>
</dbReference>
<keyword evidence="3" id="KW-0223">Dioxygenase</keyword>
<reference evidence="2" key="1">
    <citation type="journal article" date="2014" name="Int. J. Syst. Evol. Microbiol.">
        <title>Complete genome of a new Firmicutes species belonging to the dominant human colonic microbiota ('Ruminococcus bicirculans') reveals two chromosomes and a selective capacity to utilize plant glucans.</title>
        <authorList>
            <consortium name="NISC Comparative Sequencing Program"/>
            <person name="Wegmann U."/>
            <person name="Louis P."/>
            <person name="Goesmann A."/>
            <person name="Henrissat B."/>
            <person name="Duncan S.H."/>
            <person name="Flint H.J."/>
        </authorList>
    </citation>
    <scope>NUCLEOTIDE SEQUENCE</scope>
    <source>
        <strain evidence="2">CGMCC 1.18437</strain>
    </source>
</reference>
<dbReference type="SUPFAM" id="SSF51182">
    <property type="entry name" value="RmlC-like cupins"/>
    <property type="match status" value="1"/>
</dbReference>
<proteinExistence type="predicted"/>
<comment type="caution">
    <text evidence="3">The sequence shown here is derived from an EMBL/GenBank/DDBJ whole genome shotgun (WGS) entry which is preliminary data.</text>
</comment>
<dbReference type="AlphaFoldDB" id="A0A7W8NU42"/>
<dbReference type="Gene3D" id="2.60.120.10">
    <property type="entry name" value="Jelly Rolls"/>
    <property type="match status" value="1"/>
</dbReference>
<name>A0A7W8NU42_9DEIO</name>
<dbReference type="PANTHER" id="PTHR40112">
    <property type="entry name" value="H2HPP ISOMERASE"/>
    <property type="match status" value="1"/>
</dbReference>
<dbReference type="RefSeq" id="WP_184115783.1">
    <property type="nucleotide sequence ID" value="NZ_BNAJ01000017.1"/>
</dbReference>
<evidence type="ECO:0000313" key="3">
    <source>
        <dbReference type="EMBL" id="MBB5378922.1"/>
    </source>
</evidence>
<reference evidence="2" key="4">
    <citation type="submission" date="2024-05" db="EMBL/GenBank/DDBJ databases">
        <authorList>
            <person name="Sun Q."/>
            <person name="Zhou Y."/>
        </authorList>
    </citation>
    <scope>NUCLEOTIDE SEQUENCE</scope>
    <source>
        <strain evidence="2">CGMCC 1.18437</strain>
    </source>
</reference>
<dbReference type="EMBL" id="JACHFK010000017">
    <property type="protein sequence ID" value="MBB5378922.1"/>
    <property type="molecule type" value="Genomic_DNA"/>
</dbReference>
<dbReference type="EMBL" id="BNAJ01000017">
    <property type="protein sequence ID" value="GHF62774.1"/>
    <property type="molecule type" value="Genomic_DNA"/>
</dbReference>
<evidence type="ECO:0000313" key="4">
    <source>
        <dbReference type="Proteomes" id="UP000539473"/>
    </source>
</evidence>
<reference evidence="3 4" key="3">
    <citation type="submission" date="2020-08" db="EMBL/GenBank/DDBJ databases">
        <title>Genomic Encyclopedia of Type Strains, Phase IV (KMG-IV): sequencing the most valuable type-strain genomes for metagenomic binning, comparative biology and taxonomic classification.</title>
        <authorList>
            <person name="Goeker M."/>
        </authorList>
    </citation>
    <scope>NUCLEOTIDE SEQUENCE [LARGE SCALE GENOMIC DNA]</scope>
    <source>
        <strain evidence="3 4">DSM 27521</strain>
    </source>
</reference>
<dbReference type="Pfam" id="PF07883">
    <property type="entry name" value="Cupin_2"/>
    <property type="match status" value="1"/>
</dbReference>
<dbReference type="InterPro" id="IPR011051">
    <property type="entry name" value="RmlC_Cupin_sf"/>
</dbReference>
<sequence length="122" mass="13201">MKAVVRNWKDVPAEEPAPGVTRKYVHGEQAMVAQFELGGGSVVLWHEHPHEQISVIVSGRLRFEFGSPDAPDIMEAAAGDTVVIPGGLPHRVTVLEGARVLDVFAPPREDWTLARVEATDAG</sequence>
<reference evidence="5" key="2">
    <citation type="journal article" date="2019" name="Int. J. Syst. Evol. Microbiol.">
        <title>The Global Catalogue of Microorganisms (GCM) 10K type strain sequencing project: providing services to taxonomists for standard genome sequencing and annotation.</title>
        <authorList>
            <consortium name="The Broad Institute Genomics Platform"/>
            <consortium name="The Broad Institute Genome Sequencing Center for Infectious Disease"/>
            <person name="Wu L."/>
            <person name="Ma J."/>
        </authorList>
    </citation>
    <scope>NUCLEOTIDE SEQUENCE [LARGE SCALE GENOMIC DNA]</scope>
    <source>
        <strain evidence="5">CGMCC 1.18437</strain>
    </source>
</reference>
<protein>
    <submittedName>
        <fullName evidence="3">Quercetin dioxygenase-like cupin family protein</fullName>
    </submittedName>
</protein>
<dbReference type="CDD" id="cd02238">
    <property type="entry name" value="cupin_KdgF"/>
    <property type="match status" value="1"/>
</dbReference>
<evidence type="ECO:0000313" key="2">
    <source>
        <dbReference type="EMBL" id="GHF62774.1"/>
    </source>
</evidence>
<organism evidence="3 4">
    <name type="scientific">Deinococcus metalli</name>
    <dbReference type="NCBI Taxonomy" id="1141878"/>
    <lineage>
        <taxon>Bacteria</taxon>
        <taxon>Thermotogati</taxon>
        <taxon>Deinococcota</taxon>
        <taxon>Deinococci</taxon>
        <taxon>Deinococcales</taxon>
        <taxon>Deinococcaceae</taxon>
        <taxon>Deinococcus</taxon>
    </lineage>
</organism>
<dbReference type="InterPro" id="IPR013096">
    <property type="entry name" value="Cupin_2"/>
</dbReference>
<dbReference type="GO" id="GO:0051213">
    <property type="term" value="F:dioxygenase activity"/>
    <property type="evidence" value="ECO:0007669"/>
    <property type="project" value="UniProtKB-KW"/>
</dbReference>